<evidence type="ECO:0000256" key="3">
    <source>
        <dbReference type="ARBA" id="ARBA00022737"/>
    </source>
</evidence>
<dbReference type="PROSITE" id="PS00028">
    <property type="entry name" value="ZINC_FINGER_C2H2_1"/>
    <property type="match status" value="7"/>
</dbReference>
<reference evidence="13" key="1">
    <citation type="journal article" date="2023" name="IScience">
        <title>Live-bearing cockroach genome reveals convergent evolutionary mechanisms linked to viviparity in insects and beyond.</title>
        <authorList>
            <person name="Fouks B."/>
            <person name="Harrison M.C."/>
            <person name="Mikhailova A.A."/>
            <person name="Marchal E."/>
            <person name="English S."/>
            <person name="Carruthers M."/>
            <person name="Jennings E.C."/>
            <person name="Chiamaka E.L."/>
            <person name="Frigard R.A."/>
            <person name="Pippel M."/>
            <person name="Attardo G.M."/>
            <person name="Benoit J.B."/>
            <person name="Bornberg-Bauer E."/>
            <person name="Tobe S.S."/>
        </authorList>
    </citation>
    <scope>NUCLEOTIDE SEQUENCE</scope>
    <source>
        <strain evidence="13">Stay&amp;Tobe</strain>
    </source>
</reference>
<proteinExistence type="predicted"/>
<keyword evidence="5 10" id="KW-0862">Zinc</keyword>
<dbReference type="Pfam" id="PF00096">
    <property type="entry name" value="zf-C2H2"/>
    <property type="match status" value="3"/>
</dbReference>
<feature type="domain" description="C2H2-type" evidence="11">
    <location>
        <begin position="547"/>
        <end position="570"/>
    </location>
</feature>
<feature type="domain" description="C2H2-type" evidence="11">
    <location>
        <begin position="485"/>
        <end position="512"/>
    </location>
</feature>
<comment type="subcellular location">
    <subcellularLocation>
        <location evidence="1">Nucleus</location>
    </subcellularLocation>
</comment>
<dbReference type="InterPro" id="IPR050636">
    <property type="entry name" value="C2H2-ZF_domain-containing"/>
</dbReference>
<evidence type="ECO:0000256" key="4">
    <source>
        <dbReference type="ARBA" id="ARBA00022771"/>
    </source>
</evidence>
<evidence type="ECO:0000256" key="10">
    <source>
        <dbReference type="PROSITE-ProRule" id="PRU01263"/>
    </source>
</evidence>
<feature type="binding site" evidence="10">
    <location>
        <position position="67"/>
    </location>
    <ligand>
        <name>Zn(2+)</name>
        <dbReference type="ChEBI" id="CHEBI:29105"/>
    </ligand>
</feature>
<dbReference type="InterPro" id="IPR036236">
    <property type="entry name" value="Znf_C2H2_sf"/>
</dbReference>
<evidence type="ECO:0000313" key="13">
    <source>
        <dbReference type="EMBL" id="KAJ9575708.1"/>
    </source>
</evidence>
<dbReference type="EMBL" id="JASPKZ010009823">
    <property type="protein sequence ID" value="KAJ9575708.1"/>
    <property type="molecule type" value="Genomic_DNA"/>
</dbReference>
<dbReference type="Gene3D" id="3.30.160.60">
    <property type="entry name" value="Classic Zinc Finger"/>
    <property type="match status" value="4"/>
</dbReference>
<organism evidence="13 14">
    <name type="scientific">Diploptera punctata</name>
    <name type="common">Pacific beetle cockroach</name>
    <dbReference type="NCBI Taxonomy" id="6984"/>
    <lineage>
        <taxon>Eukaryota</taxon>
        <taxon>Metazoa</taxon>
        <taxon>Ecdysozoa</taxon>
        <taxon>Arthropoda</taxon>
        <taxon>Hexapoda</taxon>
        <taxon>Insecta</taxon>
        <taxon>Pterygota</taxon>
        <taxon>Neoptera</taxon>
        <taxon>Polyneoptera</taxon>
        <taxon>Dictyoptera</taxon>
        <taxon>Blattodea</taxon>
        <taxon>Blaberoidea</taxon>
        <taxon>Blaberidae</taxon>
        <taxon>Diplopterinae</taxon>
        <taxon>Diploptera</taxon>
    </lineage>
</organism>
<evidence type="ECO:0000259" key="11">
    <source>
        <dbReference type="PROSITE" id="PS50157"/>
    </source>
</evidence>
<evidence type="ECO:0000256" key="1">
    <source>
        <dbReference type="ARBA" id="ARBA00004123"/>
    </source>
</evidence>
<keyword evidence="2 10" id="KW-0479">Metal-binding</keyword>
<dbReference type="SMART" id="SM00868">
    <property type="entry name" value="zf-AD"/>
    <property type="match status" value="1"/>
</dbReference>
<dbReference type="AlphaFoldDB" id="A0AAD7Z924"/>
<dbReference type="PANTHER" id="PTHR47772">
    <property type="entry name" value="ZINC FINGER PROTEIN 200"/>
    <property type="match status" value="1"/>
</dbReference>
<dbReference type="PROSITE" id="PS51915">
    <property type="entry name" value="ZAD"/>
    <property type="match status" value="1"/>
</dbReference>
<feature type="domain" description="C2H2-type" evidence="11">
    <location>
        <begin position="513"/>
        <end position="540"/>
    </location>
</feature>
<evidence type="ECO:0000313" key="14">
    <source>
        <dbReference type="Proteomes" id="UP001233999"/>
    </source>
</evidence>
<dbReference type="SUPFAM" id="SSF57667">
    <property type="entry name" value="beta-beta-alpha zinc fingers"/>
    <property type="match status" value="3"/>
</dbReference>
<keyword evidence="6" id="KW-0805">Transcription regulation</keyword>
<dbReference type="InterPro" id="IPR012934">
    <property type="entry name" value="Znf_AD"/>
</dbReference>
<evidence type="ECO:0000256" key="8">
    <source>
        <dbReference type="ARBA" id="ARBA00023242"/>
    </source>
</evidence>
<dbReference type="Gene3D" id="3.40.1800.20">
    <property type="match status" value="1"/>
</dbReference>
<dbReference type="Pfam" id="PF07776">
    <property type="entry name" value="zf-AD"/>
    <property type="match status" value="1"/>
</dbReference>
<evidence type="ECO:0000256" key="9">
    <source>
        <dbReference type="PROSITE-ProRule" id="PRU00042"/>
    </source>
</evidence>
<gene>
    <name evidence="13" type="ORF">L9F63_007467</name>
</gene>
<evidence type="ECO:0000259" key="12">
    <source>
        <dbReference type="PROSITE" id="PS51915"/>
    </source>
</evidence>
<feature type="domain" description="C2H2-type" evidence="11">
    <location>
        <begin position="401"/>
        <end position="428"/>
    </location>
</feature>
<feature type="binding site" evidence="10">
    <location>
        <position position="18"/>
    </location>
    <ligand>
        <name>Zn(2+)</name>
        <dbReference type="ChEBI" id="CHEBI:29105"/>
    </ligand>
</feature>
<comment type="caution">
    <text evidence="13">The sequence shown here is derived from an EMBL/GenBank/DDBJ whole genome shotgun (WGS) entry which is preliminary data.</text>
</comment>
<feature type="domain" description="C2H2-type" evidence="11">
    <location>
        <begin position="458"/>
        <end position="480"/>
    </location>
</feature>
<reference evidence="13" key="2">
    <citation type="submission" date="2023-05" db="EMBL/GenBank/DDBJ databases">
        <authorList>
            <person name="Fouks B."/>
        </authorList>
    </citation>
    <scope>NUCLEOTIDE SEQUENCE</scope>
    <source>
        <strain evidence="13">Stay&amp;Tobe</strain>
        <tissue evidence="13">Testes</tissue>
    </source>
</reference>
<feature type="binding site" evidence="10">
    <location>
        <position position="21"/>
    </location>
    <ligand>
        <name>Zn(2+)</name>
        <dbReference type="ChEBI" id="CHEBI:29105"/>
    </ligand>
</feature>
<dbReference type="SUPFAM" id="SSF57716">
    <property type="entry name" value="Glucocorticoid receptor-like (DNA-binding domain)"/>
    <property type="match status" value="1"/>
</dbReference>
<feature type="domain" description="C2H2-type" evidence="11">
    <location>
        <begin position="339"/>
        <end position="367"/>
    </location>
</feature>
<dbReference type="GO" id="GO:0005634">
    <property type="term" value="C:nucleus"/>
    <property type="evidence" value="ECO:0007669"/>
    <property type="project" value="UniProtKB-SubCell"/>
</dbReference>
<evidence type="ECO:0000256" key="2">
    <source>
        <dbReference type="ARBA" id="ARBA00022723"/>
    </source>
</evidence>
<feature type="binding site" evidence="10">
    <location>
        <position position="64"/>
    </location>
    <ligand>
        <name>Zn(2+)</name>
        <dbReference type="ChEBI" id="CHEBI:29105"/>
    </ligand>
</feature>
<evidence type="ECO:0000256" key="6">
    <source>
        <dbReference type="ARBA" id="ARBA00023015"/>
    </source>
</evidence>
<dbReference type="PANTHER" id="PTHR47772:SF13">
    <property type="entry name" value="GASTRULA ZINC FINGER PROTEIN XLCGF49.1-LIKE-RELATED"/>
    <property type="match status" value="1"/>
</dbReference>
<evidence type="ECO:0000256" key="7">
    <source>
        <dbReference type="ARBA" id="ARBA00023163"/>
    </source>
</evidence>
<keyword evidence="8" id="KW-0539">Nucleus</keyword>
<dbReference type="GO" id="GO:0008270">
    <property type="term" value="F:zinc ion binding"/>
    <property type="evidence" value="ECO:0007669"/>
    <property type="project" value="UniProtKB-UniRule"/>
</dbReference>
<evidence type="ECO:0000256" key="5">
    <source>
        <dbReference type="ARBA" id="ARBA00022833"/>
    </source>
</evidence>
<keyword evidence="7" id="KW-0804">Transcription</keyword>
<keyword evidence="3" id="KW-0677">Repeat</keyword>
<dbReference type="SMART" id="SM00355">
    <property type="entry name" value="ZnF_C2H2"/>
    <property type="match status" value="9"/>
</dbReference>
<dbReference type="PROSITE" id="PS50157">
    <property type="entry name" value="ZINC_FINGER_C2H2_2"/>
    <property type="match status" value="7"/>
</dbReference>
<dbReference type="InterPro" id="IPR013087">
    <property type="entry name" value="Znf_C2H2_type"/>
</dbReference>
<dbReference type="Proteomes" id="UP001233999">
    <property type="component" value="Unassembled WGS sequence"/>
</dbReference>
<accession>A0AAD7Z924</accession>
<feature type="domain" description="C2H2-type" evidence="11">
    <location>
        <begin position="430"/>
        <end position="458"/>
    </location>
</feature>
<keyword evidence="4 9" id="KW-0863">Zinc-finger</keyword>
<sequence>MQGKEENATKYLLDKQLCRLCALPREDVVYIFSDSGHKVDLQTKINTWLPTQVSKIDCLPKQVCNFCIKKLDFCVNFGKSCLNAEQILNNMMQNKEFRYCIRAHEDTSISKDGFITLNKTGKGKQLLKFKSNSSNVVQKNKQNAKTDTFNRISSHITSTNNELEATTKNTALVYNNKNSGEALDKKCDYNDKMTKNRDYSCPLCYEGIMLTVEQSEESFHCNKSSQNVKYDNTKNDKLPIRSYNSVRCNEELTIFDVLKENINDTRISLHSQIGVNERGSDNGVSNEYDEEEDLSENKIVQGETKGTAQCKLCGINVKNLDECLVHALKTHGDSESNYFPCPQCGIKFLYDTDLNGHFTIYHQKMKLARLLHICTKCGWRCISKRSLESHTCAPVNSSDQLSCKKCRQTFSTKEHLKFHSQFHNPDAHPLKCAICGIIFKEEESLYDHVKISHQRQSYICNDCGQHFESKNLLRTHVQIHKKLSYKCEVCDKIFFDEKALMDHSVCHKAVKQYQCHICGKQLNRSTRLKVHIMSHEIKKTIPPQQCYECKICGETLSDQSKATDHIQTEHKIYNNIEQFSHLVSMDKVNIYGFW</sequence>
<feature type="domain" description="ZAD" evidence="12">
    <location>
        <begin position="16"/>
        <end position="91"/>
    </location>
</feature>
<protein>
    <submittedName>
        <fullName evidence="13">Uncharacterized protein</fullName>
    </submittedName>
</protein>
<name>A0AAD7Z924_DIPPU</name>
<keyword evidence="14" id="KW-1185">Reference proteome</keyword>